<keyword evidence="4" id="KW-1185">Reference proteome</keyword>
<dbReference type="EMBL" id="OU015567">
    <property type="protein sequence ID" value="CAG5111256.1"/>
    <property type="molecule type" value="Genomic_DNA"/>
</dbReference>
<evidence type="ECO:0000313" key="4">
    <source>
        <dbReference type="Proteomes" id="UP001158576"/>
    </source>
</evidence>
<protein>
    <submittedName>
        <fullName evidence="3">Oidioi.mRNA.OKI2018_I69.chr2.g5581.t1.cds</fullName>
    </submittedName>
</protein>
<name>A0ABN7T6F4_OIKDI</name>
<feature type="chain" id="PRO_5045516713" evidence="2">
    <location>
        <begin position="19"/>
        <end position="160"/>
    </location>
</feature>
<reference evidence="3 4" key="1">
    <citation type="submission" date="2021-04" db="EMBL/GenBank/DDBJ databases">
        <authorList>
            <person name="Bliznina A."/>
        </authorList>
    </citation>
    <scope>NUCLEOTIDE SEQUENCE [LARGE SCALE GENOMIC DNA]</scope>
</reference>
<feature type="compositionally biased region" description="Low complexity" evidence="1">
    <location>
        <begin position="65"/>
        <end position="86"/>
    </location>
</feature>
<organism evidence="3 4">
    <name type="scientific">Oikopleura dioica</name>
    <name type="common">Tunicate</name>
    <dbReference type="NCBI Taxonomy" id="34765"/>
    <lineage>
        <taxon>Eukaryota</taxon>
        <taxon>Metazoa</taxon>
        <taxon>Chordata</taxon>
        <taxon>Tunicata</taxon>
        <taxon>Appendicularia</taxon>
        <taxon>Copelata</taxon>
        <taxon>Oikopleuridae</taxon>
        <taxon>Oikopleura</taxon>
    </lineage>
</organism>
<dbReference type="Proteomes" id="UP001158576">
    <property type="component" value="Chromosome 2"/>
</dbReference>
<feature type="signal peptide" evidence="2">
    <location>
        <begin position="1"/>
        <end position="18"/>
    </location>
</feature>
<sequence>MKLKIALILSLNSSFCEAVAERKHMCACPPGPPGADGAPGYQGPVGERGQPGPPGPVGRGGANGNPGMDGNPGIPGLHGPRGMSGRPGRRGPKGMPGPEGPKGENCVIESVDSMDKRLLQLEGEMAQIWHMIRQNRAEVLSRQMPDYDYMAPESSQINEN</sequence>
<dbReference type="InterPro" id="IPR008160">
    <property type="entry name" value="Collagen"/>
</dbReference>
<dbReference type="PANTHER" id="PTHR24637:SF421">
    <property type="entry name" value="CUTICLE COLLAGEN DPY-2"/>
    <property type="match status" value="1"/>
</dbReference>
<keyword evidence="2" id="KW-0732">Signal</keyword>
<dbReference type="Pfam" id="PF01391">
    <property type="entry name" value="Collagen"/>
    <property type="match status" value="1"/>
</dbReference>
<dbReference type="PANTHER" id="PTHR24637">
    <property type="entry name" value="COLLAGEN"/>
    <property type="match status" value="1"/>
</dbReference>
<feature type="compositionally biased region" description="Low complexity" evidence="1">
    <location>
        <begin position="37"/>
        <end position="50"/>
    </location>
</feature>
<gene>
    <name evidence="3" type="ORF">OKIOD_LOCUS14346</name>
</gene>
<evidence type="ECO:0000256" key="1">
    <source>
        <dbReference type="SAM" id="MobiDB-lite"/>
    </source>
</evidence>
<proteinExistence type="predicted"/>
<accession>A0ABN7T6F4</accession>
<evidence type="ECO:0000256" key="2">
    <source>
        <dbReference type="SAM" id="SignalP"/>
    </source>
</evidence>
<evidence type="ECO:0000313" key="3">
    <source>
        <dbReference type="EMBL" id="CAG5111256.1"/>
    </source>
</evidence>
<feature type="region of interest" description="Disordered" evidence="1">
    <location>
        <begin position="37"/>
        <end position="105"/>
    </location>
</feature>